<keyword evidence="5" id="KW-0297">G-protein coupled receptor</keyword>
<evidence type="ECO:0000256" key="6">
    <source>
        <dbReference type="ARBA" id="ARBA00023136"/>
    </source>
</evidence>
<keyword evidence="4 10" id="KW-1133">Transmembrane helix</keyword>
<feature type="transmembrane region" description="Helical" evidence="10">
    <location>
        <begin position="110"/>
        <end position="133"/>
    </location>
</feature>
<feature type="transmembrane region" description="Helical" evidence="10">
    <location>
        <begin position="456"/>
        <end position="476"/>
    </location>
</feature>
<dbReference type="PRINTS" id="PR00237">
    <property type="entry name" value="GPCRRHODOPSN"/>
</dbReference>
<evidence type="ECO:0000256" key="1">
    <source>
        <dbReference type="ARBA" id="ARBA00004651"/>
    </source>
</evidence>
<evidence type="ECO:0000313" key="13">
    <source>
        <dbReference type="Proteomes" id="UP001159427"/>
    </source>
</evidence>
<dbReference type="Gene3D" id="1.20.1070.10">
    <property type="entry name" value="Rhodopsin 7-helix transmembrane proteins"/>
    <property type="match status" value="2"/>
</dbReference>
<feature type="transmembrane region" description="Helical" evidence="10">
    <location>
        <begin position="424"/>
        <end position="444"/>
    </location>
</feature>
<reference evidence="12 13" key="1">
    <citation type="submission" date="2022-05" db="EMBL/GenBank/DDBJ databases">
        <authorList>
            <consortium name="Genoscope - CEA"/>
            <person name="William W."/>
        </authorList>
    </citation>
    <scope>NUCLEOTIDE SEQUENCE [LARGE SCALE GENOMIC DNA]</scope>
</reference>
<dbReference type="PANTHER" id="PTHR24246">
    <property type="entry name" value="OLFACTORY RECEPTOR AND ADENOSINE RECEPTOR"/>
    <property type="match status" value="1"/>
</dbReference>
<keyword evidence="3 10" id="KW-0812">Transmembrane</keyword>
<feature type="transmembrane region" description="Helical" evidence="10">
    <location>
        <begin position="308"/>
        <end position="329"/>
    </location>
</feature>
<dbReference type="SUPFAM" id="SSF81321">
    <property type="entry name" value="Family A G protein-coupled receptor-like"/>
    <property type="match status" value="2"/>
</dbReference>
<dbReference type="PANTHER" id="PTHR24246:SF27">
    <property type="entry name" value="ADENOSINE RECEPTOR, ISOFORM A"/>
    <property type="match status" value="1"/>
</dbReference>
<evidence type="ECO:0000256" key="10">
    <source>
        <dbReference type="SAM" id="Phobius"/>
    </source>
</evidence>
<feature type="transmembrane region" description="Helical" evidence="10">
    <location>
        <begin position="32"/>
        <end position="59"/>
    </location>
</feature>
<dbReference type="SMART" id="SM01381">
    <property type="entry name" value="7TM_GPCR_Srsx"/>
    <property type="match status" value="1"/>
</dbReference>
<evidence type="ECO:0000256" key="3">
    <source>
        <dbReference type="ARBA" id="ARBA00022692"/>
    </source>
</evidence>
<feature type="domain" description="G-protein coupled receptors family 1 profile" evidence="11">
    <location>
        <begin position="320"/>
        <end position="566"/>
    </location>
</feature>
<evidence type="ECO:0000256" key="2">
    <source>
        <dbReference type="ARBA" id="ARBA00022475"/>
    </source>
</evidence>
<feature type="transmembrane region" description="Helical" evidence="10">
    <location>
        <begin position="380"/>
        <end position="403"/>
    </location>
</feature>
<evidence type="ECO:0000259" key="11">
    <source>
        <dbReference type="PROSITE" id="PS50262"/>
    </source>
</evidence>
<dbReference type="PROSITE" id="PS50262">
    <property type="entry name" value="G_PROTEIN_RECEP_F1_2"/>
    <property type="match status" value="2"/>
</dbReference>
<dbReference type="InterPro" id="IPR017452">
    <property type="entry name" value="GPCR_Rhodpsn_7TM"/>
</dbReference>
<keyword evidence="9" id="KW-0807">Transducer</keyword>
<comment type="subcellular location">
    <subcellularLocation>
        <location evidence="1">Cell membrane</location>
        <topology evidence="1">Multi-pass membrane protein</topology>
    </subcellularLocation>
</comment>
<dbReference type="InterPro" id="IPR000276">
    <property type="entry name" value="GPCR_Rhodpsn"/>
</dbReference>
<dbReference type="EMBL" id="CALNXI010000043">
    <property type="protein sequence ID" value="CAH3016561.1"/>
    <property type="molecule type" value="Genomic_DNA"/>
</dbReference>
<name>A0ABN8LLZ8_9CNID</name>
<evidence type="ECO:0000256" key="5">
    <source>
        <dbReference type="ARBA" id="ARBA00023040"/>
    </source>
</evidence>
<keyword evidence="13" id="KW-1185">Reference proteome</keyword>
<evidence type="ECO:0000256" key="4">
    <source>
        <dbReference type="ARBA" id="ARBA00022989"/>
    </source>
</evidence>
<accession>A0ABN8LLZ8</accession>
<feature type="transmembrane region" description="Helical" evidence="10">
    <location>
        <begin position="509"/>
        <end position="531"/>
    </location>
</feature>
<evidence type="ECO:0000256" key="7">
    <source>
        <dbReference type="ARBA" id="ARBA00023170"/>
    </source>
</evidence>
<feature type="transmembrane region" description="Helical" evidence="10">
    <location>
        <begin position="154"/>
        <end position="175"/>
    </location>
</feature>
<evidence type="ECO:0000256" key="8">
    <source>
        <dbReference type="ARBA" id="ARBA00023180"/>
    </source>
</evidence>
<dbReference type="Proteomes" id="UP001159427">
    <property type="component" value="Unassembled WGS sequence"/>
</dbReference>
<feature type="transmembrane region" description="Helical" evidence="10">
    <location>
        <begin position="341"/>
        <end position="368"/>
    </location>
</feature>
<gene>
    <name evidence="12" type="ORF">PEVE_00030390</name>
</gene>
<evidence type="ECO:0000313" key="12">
    <source>
        <dbReference type="EMBL" id="CAH3016561.1"/>
    </source>
</evidence>
<dbReference type="Pfam" id="PF00001">
    <property type="entry name" value="7tm_1"/>
    <property type="match status" value="2"/>
</dbReference>
<keyword evidence="7" id="KW-0675">Receptor</keyword>
<feature type="transmembrane region" description="Helical" evidence="10">
    <location>
        <begin position="543"/>
        <end position="568"/>
    </location>
</feature>
<feature type="domain" description="G-protein coupled receptors family 1 profile" evidence="11">
    <location>
        <begin position="50"/>
        <end position="318"/>
    </location>
</feature>
<evidence type="ECO:0000256" key="9">
    <source>
        <dbReference type="ARBA" id="ARBA00023224"/>
    </source>
</evidence>
<keyword evidence="6 10" id="KW-0472">Membrane</keyword>
<comment type="caution">
    <text evidence="12">The sequence shown here is derived from an EMBL/GenBank/DDBJ whole genome shotgun (WGS) entry which is preliminary data.</text>
</comment>
<keyword evidence="2" id="KW-1003">Cell membrane</keyword>
<feature type="transmembrane region" description="Helical" evidence="10">
    <location>
        <begin position="181"/>
        <end position="204"/>
    </location>
</feature>
<keyword evidence="8" id="KW-0325">Glycoprotein</keyword>
<organism evidence="12 13">
    <name type="scientific">Porites evermanni</name>
    <dbReference type="NCBI Taxonomy" id="104178"/>
    <lineage>
        <taxon>Eukaryota</taxon>
        <taxon>Metazoa</taxon>
        <taxon>Cnidaria</taxon>
        <taxon>Anthozoa</taxon>
        <taxon>Hexacorallia</taxon>
        <taxon>Scleractinia</taxon>
        <taxon>Fungiina</taxon>
        <taxon>Poritidae</taxon>
        <taxon>Porites</taxon>
    </lineage>
</organism>
<feature type="transmembrane region" description="Helical" evidence="10">
    <location>
        <begin position="71"/>
        <end position="98"/>
    </location>
</feature>
<feature type="transmembrane region" description="Helical" evidence="10">
    <location>
        <begin position="236"/>
        <end position="256"/>
    </location>
</feature>
<sequence>MAAVLGHYNFWNITSEQALQETSLRMENVKPLWAACSVLSIVMAPIIVLGNLLVLLAVWKDPLKKLRSSPSNFILVSMALADLSVGLVVCPLTAYWAWVRFDTKTSPFGLSVIFAINVFCVNVSFGHMLLLAVDRLFAVVTPLEYRLKITNKRVLVACCVCWMYFLAFGCSFLMLGDYFAIMVTIYNVQLLSILLSILIMYAVIMFHFHRYSKTIGTEQLHSIDSRLMILKRERNLFKAITIVICAFLICYMPWFIVQLRKTTTPVHLLVMAAVVGHYSFWNITSEKALQDAWLTLENVKPLSATSSVLSIVMAPMIVLGNVLVLLAVWKDPLKKLRSSPSNFILVSMAIADLSVGLVVCPLTAYWGWVIFDKGTSPFDLSVIFAINVFSVNVSFGHMFLLTVDRLLAVIKPLHYRVIITNKRAVTASCVCWIDFLAFGCSFLMLRDYFAIMGAVYNVQLLSILLSMLIMYTVIMIRFHRYSKTRMNESIHPPNSLLVILKRERSLFKAISIVICAFLICYMPWFIVQILIYLCKPCHPNLALLMIFFGFSGSLMYANSGLNPILYSWRLPKYRETFKYLWKNRASRVTVPKNKNSSEEVYNTKL</sequence>
<proteinExistence type="predicted"/>
<protein>
    <recommendedName>
        <fullName evidence="11">G-protein coupled receptors family 1 profile domain-containing protein</fullName>
    </recommendedName>
</protein>
<dbReference type="CDD" id="cd00637">
    <property type="entry name" value="7tm_classA_rhodopsin-like"/>
    <property type="match status" value="1"/>
</dbReference>